<name>A0A0E9SJV3_ANGAN</name>
<protein>
    <submittedName>
        <fullName evidence="1">Uncharacterized protein</fullName>
    </submittedName>
</protein>
<reference evidence="1" key="1">
    <citation type="submission" date="2014-11" db="EMBL/GenBank/DDBJ databases">
        <authorList>
            <person name="Amaro Gonzalez C."/>
        </authorList>
    </citation>
    <scope>NUCLEOTIDE SEQUENCE</scope>
</reference>
<sequence length="55" mass="6318">MAKVFVCISLPPKPRSRFTVVVGRAPLLIRTSVTKIRYWLDFRLVIFVSVEARAI</sequence>
<dbReference type="AlphaFoldDB" id="A0A0E9SJV3"/>
<dbReference type="EMBL" id="GBXM01066903">
    <property type="protein sequence ID" value="JAH41674.1"/>
    <property type="molecule type" value="Transcribed_RNA"/>
</dbReference>
<accession>A0A0E9SJV3</accession>
<evidence type="ECO:0000313" key="1">
    <source>
        <dbReference type="EMBL" id="JAH41674.1"/>
    </source>
</evidence>
<organism evidence="1">
    <name type="scientific">Anguilla anguilla</name>
    <name type="common">European freshwater eel</name>
    <name type="synonym">Muraena anguilla</name>
    <dbReference type="NCBI Taxonomy" id="7936"/>
    <lineage>
        <taxon>Eukaryota</taxon>
        <taxon>Metazoa</taxon>
        <taxon>Chordata</taxon>
        <taxon>Craniata</taxon>
        <taxon>Vertebrata</taxon>
        <taxon>Euteleostomi</taxon>
        <taxon>Actinopterygii</taxon>
        <taxon>Neopterygii</taxon>
        <taxon>Teleostei</taxon>
        <taxon>Anguilliformes</taxon>
        <taxon>Anguillidae</taxon>
        <taxon>Anguilla</taxon>
    </lineage>
</organism>
<proteinExistence type="predicted"/>
<reference evidence="1" key="2">
    <citation type="journal article" date="2015" name="Fish Shellfish Immunol.">
        <title>Early steps in the European eel (Anguilla anguilla)-Vibrio vulnificus interaction in the gills: Role of the RtxA13 toxin.</title>
        <authorList>
            <person name="Callol A."/>
            <person name="Pajuelo D."/>
            <person name="Ebbesson L."/>
            <person name="Teles M."/>
            <person name="MacKenzie S."/>
            <person name="Amaro C."/>
        </authorList>
    </citation>
    <scope>NUCLEOTIDE SEQUENCE</scope>
</reference>